<sequence length="630" mass="72595">MEKVEDDVVEDDSDDDEENKVEDLVMSEASDDNKEASDSDGVESDLDEAKLQLDESDDDDDEDEEEGEGEDSTKKLNKDIKRHKKELEQLKKQDPEFYKYLQKEENALLDFDESENEDEDDEEAGSGDDDLNSENMDGMDMDEQSDSEEEMEEDESGLEILTKSMLTEWIQEVESSHSVNAMKKLLVAFKSAARMSDEEKMEGVSLVYRIISPSVFNQLVVATMRNAPIVFNRVFKCGQGNKSPASAVRWQYYQSMVKLYLSNLIHLMTGLTDSDMLYVAVKEAEKCSAYWACFDKYAKEYLKILLNLWSNYSSSDNVRIQSFLAIRSLATAPVPKATKQTTYLDLALKNIYLTFVRNCKNTNAHTLPAINLMRNLAVELYGIDQELSYKQAFVYIRQLAITLRNAMQTKTKESYTTVYNWQFIHCIDFWANVLATNCQDESSELRPLIYPLAQVALGTIKLVPDAQYYPLRFHVLRSMTTLGVSTKVFIPLAPYMFELFESPVLTKSPKPSTLKPLEWDTHLRTPQNYLRGRVFQDGVLEQLHECIYNYYKGYFYHIAYPEMVIPGIVAIKRFLKKSKPSKQVKKLHDLASKLDIKSKYILTQRSKIDFSPTQEDDVNKFIEEMRQKLL</sequence>
<dbReference type="PANTHER" id="PTHR12687">
    <property type="entry name" value="NUCLEOLAR COMPLEX 2 AND RAD4-RELATED"/>
    <property type="match status" value="1"/>
</dbReference>
<accession>A0AAD5K8X1</accession>
<dbReference type="Proteomes" id="UP001209540">
    <property type="component" value="Unassembled WGS sequence"/>
</dbReference>
<comment type="caution">
    <text evidence="5">The sequence shown here is derived from an EMBL/GenBank/DDBJ whole genome shotgun (WGS) entry which is preliminary data.</text>
</comment>
<feature type="compositionally biased region" description="Acidic residues" evidence="4">
    <location>
        <begin position="1"/>
        <end position="20"/>
    </location>
</feature>
<feature type="region of interest" description="Disordered" evidence="4">
    <location>
        <begin position="1"/>
        <end position="79"/>
    </location>
</feature>
<dbReference type="GO" id="GO:0005654">
    <property type="term" value="C:nucleoplasm"/>
    <property type="evidence" value="ECO:0007669"/>
    <property type="project" value="TreeGrafter"/>
</dbReference>
<evidence type="ECO:0000256" key="2">
    <source>
        <dbReference type="ARBA" id="ARBA00005907"/>
    </source>
</evidence>
<evidence type="ECO:0000313" key="6">
    <source>
        <dbReference type="Proteomes" id="UP001209540"/>
    </source>
</evidence>
<name>A0AAD5K8X1_9FUNG</name>
<reference evidence="5" key="2">
    <citation type="submission" date="2023-02" db="EMBL/GenBank/DDBJ databases">
        <authorList>
            <consortium name="DOE Joint Genome Institute"/>
            <person name="Mondo S.J."/>
            <person name="Chang Y."/>
            <person name="Wang Y."/>
            <person name="Ahrendt S."/>
            <person name="Andreopoulos W."/>
            <person name="Barry K."/>
            <person name="Beard J."/>
            <person name="Benny G.L."/>
            <person name="Blankenship S."/>
            <person name="Bonito G."/>
            <person name="Cuomo C."/>
            <person name="Desiro A."/>
            <person name="Gervers K.A."/>
            <person name="Hundley H."/>
            <person name="Kuo A."/>
            <person name="LaButti K."/>
            <person name="Lang B.F."/>
            <person name="Lipzen A."/>
            <person name="O'Donnell K."/>
            <person name="Pangilinan J."/>
            <person name="Reynolds N."/>
            <person name="Sandor L."/>
            <person name="Smith M.W."/>
            <person name="Tsang A."/>
            <person name="Grigoriev I.V."/>
            <person name="Stajich J.E."/>
            <person name="Spatafora J.W."/>
        </authorList>
    </citation>
    <scope>NUCLEOTIDE SEQUENCE</scope>
    <source>
        <strain evidence="5">RSA 2281</strain>
    </source>
</reference>
<dbReference type="GO" id="GO:0005730">
    <property type="term" value="C:nucleolus"/>
    <property type="evidence" value="ECO:0007669"/>
    <property type="project" value="TreeGrafter"/>
</dbReference>
<evidence type="ECO:0000256" key="3">
    <source>
        <dbReference type="ARBA" id="ARBA00023242"/>
    </source>
</evidence>
<proteinExistence type="inferred from homology"/>
<feature type="compositionally biased region" description="Acidic residues" evidence="4">
    <location>
        <begin position="54"/>
        <end position="70"/>
    </location>
</feature>
<gene>
    <name evidence="5" type="ORF">BDA99DRAFT_547234</name>
</gene>
<reference evidence="5" key="1">
    <citation type="journal article" date="2022" name="IScience">
        <title>Evolution of zygomycete secretomes and the origins of terrestrial fungal ecologies.</title>
        <authorList>
            <person name="Chang Y."/>
            <person name="Wang Y."/>
            <person name="Mondo S."/>
            <person name="Ahrendt S."/>
            <person name="Andreopoulos W."/>
            <person name="Barry K."/>
            <person name="Beard J."/>
            <person name="Benny G.L."/>
            <person name="Blankenship S."/>
            <person name="Bonito G."/>
            <person name="Cuomo C."/>
            <person name="Desiro A."/>
            <person name="Gervers K.A."/>
            <person name="Hundley H."/>
            <person name="Kuo A."/>
            <person name="LaButti K."/>
            <person name="Lang B.F."/>
            <person name="Lipzen A."/>
            <person name="O'Donnell K."/>
            <person name="Pangilinan J."/>
            <person name="Reynolds N."/>
            <person name="Sandor L."/>
            <person name="Smith M.E."/>
            <person name="Tsang A."/>
            <person name="Grigoriev I.V."/>
            <person name="Stajich J.E."/>
            <person name="Spatafora J.W."/>
        </authorList>
    </citation>
    <scope>NUCLEOTIDE SEQUENCE</scope>
    <source>
        <strain evidence="5">RSA 2281</strain>
    </source>
</reference>
<evidence type="ECO:0000256" key="1">
    <source>
        <dbReference type="ARBA" id="ARBA00004123"/>
    </source>
</evidence>
<feature type="region of interest" description="Disordered" evidence="4">
    <location>
        <begin position="110"/>
        <end position="156"/>
    </location>
</feature>
<dbReference type="Pfam" id="PF03715">
    <property type="entry name" value="Noc2"/>
    <property type="match status" value="1"/>
</dbReference>
<organism evidence="5 6">
    <name type="scientific">Phascolomyces articulosus</name>
    <dbReference type="NCBI Taxonomy" id="60185"/>
    <lineage>
        <taxon>Eukaryota</taxon>
        <taxon>Fungi</taxon>
        <taxon>Fungi incertae sedis</taxon>
        <taxon>Mucoromycota</taxon>
        <taxon>Mucoromycotina</taxon>
        <taxon>Mucoromycetes</taxon>
        <taxon>Mucorales</taxon>
        <taxon>Lichtheimiaceae</taxon>
        <taxon>Phascolomyces</taxon>
    </lineage>
</organism>
<keyword evidence="6" id="KW-1185">Reference proteome</keyword>
<comment type="subcellular location">
    <subcellularLocation>
        <location evidence="1">Nucleus</location>
    </subcellularLocation>
</comment>
<dbReference type="InterPro" id="IPR016024">
    <property type="entry name" value="ARM-type_fold"/>
</dbReference>
<comment type="similarity">
    <text evidence="2">Belongs to the NOC2 family.</text>
</comment>
<dbReference type="SUPFAM" id="SSF48371">
    <property type="entry name" value="ARM repeat"/>
    <property type="match status" value="1"/>
</dbReference>
<dbReference type="InterPro" id="IPR005343">
    <property type="entry name" value="Noc2"/>
</dbReference>
<dbReference type="GO" id="GO:0042273">
    <property type="term" value="P:ribosomal large subunit biogenesis"/>
    <property type="evidence" value="ECO:0007669"/>
    <property type="project" value="TreeGrafter"/>
</dbReference>
<evidence type="ECO:0000256" key="4">
    <source>
        <dbReference type="SAM" id="MobiDB-lite"/>
    </source>
</evidence>
<dbReference type="GO" id="GO:0030690">
    <property type="term" value="C:Noc1p-Noc2p complex"/>
    <property type="evidence" value="ECO:0007669"/>
    <property type="project" value="TreeGrafter"/>
</dbReference>
<keyword evidence="3" id="KW-0539">Nucleus</keyword>
<dbReference type="PANTHER" id="PTHR12687:SF4">
    <property type="entry name" value="NUCLEOLAR COMPLEX PROTEIN 2 HOMOLOG"/>
    <property type="match status" value="1"/>
</dbReference>
<evidence type="ECO:0000313" key="5">
    <source>
        <dbReference type="EMBL" id="KAI9261426.1"/>
    </source>
</evidence>
<protein>
    <submittedName>
        <fullName evidence="5">Noc2p family-domain-containing protein</fullName>
    </submittedName>
</protein>
<dbReference type="AlphaFoldDB" id="A0AAD5K8X1"/>
<dbReference type="EMBL" id="JAIXMP010000015">
    <property type="protein sequence ID" value="KAI9261426.1"/>
    <property type="molecule type" value="Genomic_DNA"/>
</dbReference>
<dbReference type="GO" id="GO:0030691">
    <property type="term" value="C:Noc2p-Noc3p complex"/>
    <property type="evidence" value="ECO:0007669"/>
    <property type="project" value="TreeGrafter"/>
</dbReference>